<reference evidence="1 2" key="1">
    <citation type="submission" date="2018-03" db="EMBL/GenBank/DDBJ databases">
        <title>Draft genome of Nitrosomonas supralitoralis APG5.</title>
        <authorList>
            <person name="Urakawa H."/>
            <person name="Lopez J.V."/>
        </authorList>
    </citation>
    <scope>NUCLEOTIDE SEQUENCE [LARGE SCALE GENOMIC DNA]</scope>
    <source>
        <strain evidence="1 2">APG5</strain>
    </source>
</reference>
<evidence type="ECO:0000313" key="2">
    <source>
        <dbReference type="Proteomes" id="UP000241912"/>
    </source>
</evidence>
<dbReference type="EMBL" id="PXXU01000036">
    <property type="protein sequence ID" value="PSJ16773.1"/>
    <property type="molecule type" value="Genomic_DNA"/>
</dbReference>
<gene>
    <name evidence="1" type="ORF">C7H79_11505</name>
</gene>
<dbReference type="AlphaFoldDB" id="A0A2P7NTH2"/>
<dbReference type="Proteomes" id="UP000241912">
    <property type="component" value="Unassembled WGS sequence"/>
</dbReference>
<organism evidence="1 2">
    <name type="scientific">Nitrosomonas supralitoralis</name>
    <dbReference type="NCBI Taxonomy" id="2116706"/>
    <lineage>
        <taxon>Bacteria</taxon>
        <taxon>Pseudomonadati</taxon>
        <taxon>Pseudomonadota</taxon>
        <taxon>Betaproteobacteria</taxon>
        <taxon>Nitrosomonadales</taxon>
        <taxon>Nitrosomonadaceae</taxon>
        <taxon>Nitrosomonas</taxon>
    </lineage>
</organism>
<sequence length="91" mass="10235">MACEINWMIRFLITVYFKLGFVEFAVLKLSSIASSTICSESGNIRLGTNNTRTAVLPLDSQAVKIKAFVRQASLMIQHLKISQKHFVFIAQ</sequence>
<comment type="caution">
    <text evidence="1">The sequence shown here is derived from an EMBL/GenBank/DDBJ whole genome shotgun (WGS) entry which is preliminary data.</text>
</comment>
<name>A0A2P7NTH2_9PROT</name>
<keyword evidence="2" id="KW-1185">Reference proteome</keyword>
<accession>A0A2P7NTH2</accession>
<proteinExistence type="predicted"/>
<evidence type="ECO:0000313" key="1">
    <source>
        <dbReference type="EMBL" id="PSJ16773.1"/>
    </source>
</evidence>
<protein>
    <submittedName>
        <fullName evidence="1">Uncharacterized protein</fullName>
    </submittedName>
</protein>